<reference evidence="1" key="1">
    <citation type="journal article" date="2019" name="bioRxiv">
        <title>The Genome of the Zebra Mussel, Dreissena polymorpha: A Resource for Invasive Species Research.</title>
        <authorList>
            <person name="McCartney M.A."/>
            <person name="Auch B."/>
            <person name="Kono T."/>
            <person name="Mallez S."/>
            <person name="Zhang Y."/>
            <person name="Obille A."/>
            <person name="Becker A."/>
            <person name="Abrahante J.E."/>
            <person name="Garbe J."/>
            <person name="Badalamenti J.P."/>
            <person name="Herman A."/>
            <person name="Mangelson H."/>
            <person name="Liachko I."/>
            <person name="Sullivan S."/>
            <person name="Sone E.D."/>
            <person name="Koren S."/>
            <person name="Silverstein K.A.T."/>
            <person name="Beckman K.B."/>
            <person name="Gohl D.M."/>
        </authorList>
    </citation>
    <scope>NUCLEOTIDE SEQUENCE</scope>
    <source>
        <strain evidence="1">Duluth1</strain>
        <tissue evidence="1">Whole animal</tissue>
    </source>
</reference>
<keyword evidence="2" id="KW-1185">Reference proteome</keyword>
<accession>A0A9D4M543</accession>
<dbReference type="AlphaFoldDB" id="A0A9D4M543"/>
<proteinExistence type="predicted"/>
<organism evidence="1 2">
    <name type="scientific">Dreissena polymorpha</name>
    <name type="common">Zebra mussel</name>
    <name type="synonym">Mytilus polymorpha</name>
    <dbReference type="NCBI Taxonomy" id="45954"/>
    <lineage>
        <taxon>Eukaryota</taxon>
        <taxon>Metazoa</taxon>
        <taxon>Spiralia</taxon>
        <taxon>Lophotrochozoa</taxon>
        <taxon>Mollusca</taxon>
        <taxon>Bivalvia</taxon>
        <taxon>Autobranchia</taxon>
        <taxon>Heteroconchia</taxon>
        <taxon>Euheterodonta</taxon>
        <taxon>Imparidentia</taxon>
        <taxon>Neoheterodontei</taxon>
        <taxon>Myida</taxon>
        <taxon>Dreissenoidea</taxon>
        <taxon>Dreissenidae</taxon>
        <taxon>Dreissena</taxon>
    </lineage>
</organism>
<gene>
    <name evidence="1" type="ORF">DPMN_032964</name>
</gene>
<reference evidence="1" key="2">
    <citation type="submission" date="2020-11" db="EMBL/GenBank/DDBJ databases">
        <authorList>
            <person name="McCartney M.A."/>
            <person name="Auch B."/>
            <person name="Kono T."/>
            <person name="Mallez S."/>
            <person name="Becker A."/>
            <person name="Gohl D.M."/>
            <person name="Silverstein K.A.T."/>
            <person name="Koren S."/>
            <person name="Bechman K.B."/>
            <person name="Herman A."/>
            <person name="Abrahante J.E."/>
            <person name="Garbe J."/>
        </authorList>
    </citation>
    <scope>NUCLEOTIDE SEQUENCE</scope>
    <source>
        <strain evidence="1">Duluth1</strain>
        <tissue evidence="1">Whole animal</tissue>
    </source>
</reference>
<dbReference type="EMBL" id="JAIWYP010000002">
    <property type="protein sequence ID" value="KAH3869793.1"/>
    <property type="molecule type" value="Genomic_DNA"/>
</dbReference>
<evidence type="ECO:0000313" key="2">
    <source>
        <dbReference type="Proteomes" id="UP000828390"/>
    </source>
</evidence>
<name>A0A9D4M543_DREPO</name>
<protein>
    <submittedName>
        <fullName evidence="1">Uncharacterized protein</fullName>
    </submittedName>
</protein>
<evidence type="ECO:0000313" key="1">
    <source>
        <dbReference type="EMBL" id="KAH3869793.1"/>
    </source>
</evidence>
<dbReference type="Proteomes" id="UP000828390">
    <property type="component" value="Unassembled WGS sequence"/>
</dbReference>
<comment type="caution">
    <text evidence="1">The sequence shown here is derived from an EMBL/GenBank/DDBJ whole genome shotgun (WGS) entry which is preliminary data.</text>
</comment>
<sequence>MMSNNAKTDLEKNCIENQEDNSCSIFNANISIAEKRKAVLNCKNGKECGADLLPYEVFKNEFDKCFITGITPSLWSIAHPLSQHRKAAQATAVYRSTTVE</sequence>